<organism evidence="3 4">
    <name type="scientific">Pseudonocardia lutea</name>
    <dbReference type="NCBI Taxonomy" id="2172015"/>
    <lineage>
        <taxon>Bacteria</taxon>
        <taxon>Bacillati</taxon>
        <taxon>Actinomycetota</taxon>
        <taxon>Actinomycetes</taxon>
        <taxon>Pseudonocardiales</taxon>
        <taxon>Pseudonocardiaceae</taxon>
        <taxon>Pseudonocardia</taxon>
    </lineage>
</organism>
<dbReference type="RefSeq" id="WP_379571931.1">
    <property type="nucleotide sequence ID" value="NZ_JBHSQK010000121.1"/>
</dbReference>
<keyword evidence="4" id="KW-1185">Reference proteome</keyword>
<sequence length="375" mass="39574">IEEPFPEPMLLASTVELTDGLAARGVSGRGRLAEVADTARYDRKHTHCDTLVIGAGPAGLLAARTAVRAGESVVLVDDRPVAGGSLTGTERIAGRPALQFVADTVAQLAAHPDVLHLQRTTAFGHYDDGFVLALERRTDQLGASAPRHRSRQRVHRIRAEQVVVATGAHERPIVFADNDRPGIMLAASARDYLHRYGVLAGRQIVVFTSDDAAYAAATDLSDAGADVTVLDARPAPPAHWVTRCAERGVAVHPEAVVTGTSGEERITEVQVAVAGGGRWTLPTDLLLVSGGWNPTAHLFSHVRGPLAYDPALGAFRPAETLPGVTVIGAANGTLDLAGCLREGAGGDAPSTAPEPVRTPTRVLWRTEGDRARQFV</sequence>
<proteinExistence type="predicted"/>
<dbReference type="EMBL" id="JBHSQK010000121">
    <property type="protein sequence ID" value="MFC5952749.1"/>
    <property type="molecule type" value="Genomic_DNA"/>
</dbReference>
<feature type="domain" description="Peptidase A2" evidence="2">
    <location>
        <begin position="217"/>
        <end position="262"/>
    </location>
</feature>
<dbReference type="SUPFAM" id="SSF51905">
    <property type="entry name" value="FAD/NAD(P)-binding domain"/>
    <property type="match status" value="1"/>
</dbReference>
<dbReference type="Proteomes" id="UP001596119">
    <property type="component" value="Unassembled WGS sequence"/>
</dbReference>
<evidence type="ECO:0000259" key="2">
    <source>
        <dbReference type="PROSITE" id="PS50175"/>
    </source>
</evidence>
<dbReference type="InterPro" id="IPR051691">
    <property type="entry name" value="Metab_Enz_Cyan_OpOx_G3PDH"/>
</dbReference>
<dbReference type="InterPro" id="IPR001995">
    <property type="entry name" value="Peptidase_A2_cat"/>
</dbReference>
<dbReference type="PRINTS" id="PR00368">
    <property type="entry name" value="FADPNR"/>
</dbReference>
<dbReference type="PROSITE" id="PS50175">
    <property type="entry name" value="ASP_PROT_RETROV"/>
    <property type="match status" value="1"/>
</dbReference>
<evidence type="ECO:0000256" key="1">
    <source>
        <dbReference type="ARBA" id="ARBA00023002"/>
    </source>
</evidence>
<keyword evidence="1" id="KW-0560">Oxidoreductase</keyword>
<reference evidence="4" key="1">
    <citation type="journal article" date="2019" name="Int. J. Syst. Evol. Microbiol.">
        <title>The Global Catalogue of Microorganisms (GCM) 10K type strain sequencing project: providing services to taxonomists for standard genome sequencing and annotation.</title>
        <authorList>
            <consortium name="The Broad Institute Genomics Platform"/>
            <consortium name="The Broad Institute Genome Sequencing Center for Infectious Disease"/>
            <person name="Wu L."/>
            <person name="Ma J."/>
        </authorList>
    </citation>
    <scope>NUCLEOTIDE SEQUENCE [LARGE SCALE GENOMIC DNA]</scope>
    <source>
        <strain evidence="4">CGMCC 4.7397</strain>
    </source>
</reference>
<evidence type="ECO:0000313" key="4">
    <source>
        <dbReference type="Proteomes" id="UP001596119"/>
    </source>
</evidence>
<dbReference type="Pfam" id="PF07992">
    <property type="entry name" value="Pyr_redox_2"/>
    <property type="match status" value="1"/>
</dbReference>
<dbReference type="PANTHER" id="PTHR42949">
    <property type="entry name" value="ANAEROBIC GLYCEROL-3-PHOSPHATE DEHYDROGENASE SUBUNIT B"/>
    <property type="match status" value="1"/>
</dbReference>
<protein>
    <submittedName>
        <fullName evidence="3">FAD-dependent oxidoreductase</fullName>
    </submittedName>
</protein>
<accession>A0ABW1IIF0</accession>
<name>A0ABW1IIF0_9PSEU</name>
<dbReference type="InterPro" id="IPR036188">
    <property type="entry name" value="FAD/NAD-bd_sf"/>
</dbReference>
<dbReference type="PRINTS" id="PR00469">
    <property type="entry name" value="PNDRDTASEII"/>
</dbReference>
<feature type="non-terminal residue" evidence="3">
    <location>
        <position position="1"/>
    </location>
</feature>
<evidence type="ECO:0000313" key="3">
    <source>
        <dbReference type="EMBL" id="MFC5952749.1"/>
    </source>
</evidence>
<dbReference type="PANTHER" id="PTHR42949:SF3">
    <property type="entry name" value="ANAEROBIC GLYCEROL-3-PHOSPHATE DEHYDROGENASE SUBUNIT B"/>
    <property type="match status" value="1"/>
</dbReference>
<dbReference type="InterPro" id="IPR023753">
    <property type="entry name" value="FAD/NAD-binding_dom"/>
</dbReference>
<feature type="non-terminal residue" evidence="3">
    <location>
        <position position="375"/>
    </location>
</feature>
<comment type="caution">
    <text evidence="3">The sequence shown here is derived from an EMBL/GenBank/DDBJ whole genome shotgun (WGS) entry which is preliminary data.</text>
</comment>
<dbReference type="Gene3D" id="3.50.50.60">
    <property type="entry name" value="FAD/NAD(P)-binding domain"/>
    <property type="match status" value="2"/>
</dbReference>
<gene>
    <name evidence="3" type="ORF">ACFQH9_31265</name>
</gene>